<organism evidence="2 3">
    <name type="scientific">Paxillus involutus ATCC 200175</name>
    <dbReference type="NCBI Taxonomy" id="664439"/>
    <lineage>
        <taxon>Eukaryota</taxon>
        <taxon>Fungi</taxon>
        <taxon>Dikarya</taxon>
        <taxon>Basidiomycota</taxon>
        <taxon>Agaricomycotina</taxon>
        <taxon>Agaricomycetes</taxon>
        <taxon>Agaricomycetidae</taxon>
        <taxon>Boletales</taxon>
        <taxon>Paxilineae</taxon>
        <taxon>Paxillaceae</taxon>
        <taxon>Paxillus</taxon>
    </lineage>
</organism>
<evidence type="ECO:0000313" key="2">
    <source>
        <dbReference type="EMBL" id="KIJ11926.1"/>
    </source>
</evidence>
<gene>
    <name evidence="2" type="ORF">PAXINDRAFT_101492</name>
</gene>
<evidence type="ECO:0008006" key="4">
    <source>
        <dbReference type="Google" id="ProtNLM"/>
    </source>
</evidence>
<dbReference type="EMBL" id="KN819371">
    <property type="protein sequence ID" value="KIJ11926.1"/>
    <property type="molecule type" value="Genomic_DNA"/>
</dbReference>
<dbReference type="AlphaFoldDB" id="A0A0C9TX42"/>
<reference evidence="2 3" key="1">
    <citation type="submission" date="2014-06" db="EMBL/GenBank/DDBJ databases">
        <authorList>
            <consortium name="DOE Joint Genome Institute"/>
            <person name="Kuo A."/>
            <person name="Kohler A."/>
            <person name="Nagy L.G."/>
            <person name="Floudas D."/>
            <person name="Copeland A."/>
            <person name="Barry K.W."/>
            <person name="Cichocki N."/>
            <person name="Veneault-Fourrey C."/>
            <person name="LaButti K."/>
            <person name="Lindquist E.A."/>
            <person name="Lipzen A."/>
            <person name="Lundell T."/>
            <person name="Morin E."/>
            <person name="Murat C."/>
            <person name="Sun H."/>
            <person name="Tunlid A."/>
            <person name="Henrissat B."/>
            <person name="Grigoriev I.V."/>
            <person name="Hibbett D.S."/>
            <person name="Martin F."/>
            <person name="Nordberg H.P."/>
            <person name="Cantor M.N."/>
            <person name="Hua S.X."/>
        </authorList>
    </citation>
    <scope>NUCLEOTIDE SEQUENCE [LARGE SCALE GENOMIC DNA]</scope>
    <source>
        <strain evidence="2 3">ATCC 200175</strain>
    </source>
</reference>
<name>A0A0C9TX42_PAXIN</name>
<proteinExistence type="predicted"/>
<keyword evidence="1" id="KW-0732">Signal</keyword>
<accession>A0A0C9TX42</accession>
<sequence>MANAQFAMTHPAAAVLLSLIFTEPPGSYPARSVRQLDGEPMSAISVLPNELLIEIFEYVYSGCREESYRFNETNDPDASLSQSSYETRYDPHSSSLFPYNVATVCQAWKDIVCSGSFPAFWTRVVVVAGITTPETVRELLSFSGGLPVGVSVISGWSSRVERRKGTEFECLGDETASAECITRLILPNVKRLKKLLYLLSRSSSLAAVRRMLRGKSRLEELWMECEEDDGEGEGDPGANQLNDEENCGWKFITFAVKHLHVDNYTFKLACSPKSDGFHDLIRVHSITLSWPRLVADSGSGGSGGTAGIDDHGCLRRSAGRIDFREFLAILQEAPDLKCLTIRNEQFEGLDDDSAVVCDLPSLRFVTLDGVRARFIRRFCRSINADVDSISAVRVSGGVIVREELEVECRVLNIEY</sequence>
<dbReference type="Proteomes" id="UP000053647">
    <property type="component" value="Unassembled WGS sequence"/>
</dbReference>
<feature type="signal peptide" evidence="1">
    <location>
        <begin position="1"/>
        <end position="22"/>
    </location>
</feature>
<reference evidence="3" key="2">
    <citation type="submission" date="2015-01" db="EMBL/GenBank/DDBJ databases">
        <title>Evolutionary Origins and Diversification of the Mycorrhizal Mutualists.</title>
        <authorList>
            <consortium name="DOE Joint Genome Institute"/>
            <consortium name="Mycorrhizal Genomics Consortium"/>
            <person name="Kohler A."/>
            <person name="Kuo A."/>
            <person name="Nagy L.G."/>
            <person name="Floudas D."/>
            <person name="Copeland A."/>
            <person name="Barry K.W."/>
            <person name="Cichocki N."/>
            <person name="Veneault-Fourrey C."/>
            <person name="LaButti K."/>
            <person name="Lindquist E.A."/>
            <person name="Lipzen A."/>
            <person name="Lundell T."/>
            <person name="Morin E."/>
            <person name="Murat C."/>
            <person name="Riley R."/>
            <person name="Ohm R."/>
            <person name="Sun H."/>
            <person name="Tunlid A."/>
            <person name="Henrissat B."/>
            <person name="Grigoriev I.V."/>
            <person name="Hibbett D.S."/>
            <person name="Martin F."/>
        </authorList>
    </citation>
    <scope>NUCLEOTIDE SEQUENCE [LARGE SCALE GENOMIC DNA]</scope>
    <source>
        <strain evidence="3">ATCC 200175</strain>
    </source>
</reference>
<dbReference type="OrthoDB" id="3001771at2759"/>
<keyword evidence="3" id="KW-1185">Reference proteome</keyword>
<evidence type="ECO:0000256" key="1">
    <source>
        <dbReference type="SAM" id="SignalP"/>
    </source>
</evidence>
<protein>
    <recommendedName>
        <fullName evidence="4">F-box domain-containing protein</fullName>
    </recommendedName>
</protein>
<evidence type="ECO:0000313" key="3">
    <source>
        <dbReference type="Proteomes" id="UP000053647"/>
    </source>
</evidence>
<feature type="chain" id="PRO_5002203917" description="F-box domain-containing protein" evidence="1">
    <location>
        <begin position="23"/>
        <end position="415"/>
    </location>
</feature>
<dbReference type="HOGENOM" id="CLU_742111_0_0_1"/>